<proteinExistence type="inferred from homology"/>
<feature type="binding site" evidence="11">
    <location>
        <begin position="317"/>
        <end position="320"/>
    </location>
    <ligand>
        <name>FAD</name>
        <dbReference type="ChEBI" id="CHEBI:57692"/>
    </ligand>
</feature>
<keyword evidence="17" id="KW-1185">Reference proteome</keyword>
<protein>
    <recommendedName>
        <fullName evidence="2 13">Dihydrolipoyl dehydrogenase</fullName>
        <ecNumber evidence="2 13">1.8.1.4</ecNumber>
    </recommendedName>
</protein>
<keyword evidence="6 13" id="KW-0560">Oxidoreductase</keyword>
<dbReference type="FunFam" id="3.30.390.30:FF:000001">
    <property type="entry name" value="Dihydrolipoyl dehydrogenase"/>
    <property type="match status" value="1"/>
</dbReference>
<evidence type="ECO:0000256" key="13">
    <source>
        <dbReference type="RuleBase" id="RU003692"/>
    </source>
</evidence>
<feature type="binding site" evidence="11">
    <location>
        <position position="55"/>
    </location>
    <ligand>
        <name>FAD</name>
        <dbReference type="ChEBI" id="CHEBI:57692"/>
    </ligand>
</feature>
<gene>
    <name evidence="16" type="ORF">N799_11695</name>
</gene>
<evidence type="ECO:0000256" key="9">
    <source>
        <dbReference type="ARBA" id="ARBA00049187"/>
    </source>
</evidence>
<comment type="miscellaneous">
    <text evidence="13">The active site is a redox-active disulfide bond.</text>
</comment>
<organism evidence="16 17">
    <name type="scientific">Lysobacter arseniciresistens ZS79</name>
    <dbReference type="NCBI Taxonomy" id="913325"/>
    <lineage>
        <taxon>Bacteria</taxon>
        <taxon>Pseudomonadati</taxon>
        <taxon>Pseudomonadota</taxon>
        <taxon>Gammaproteobacteria</taxon>
        <taxon>Lysobacterales</taxon>
        <taxon>Lysobacteraceae</taxon>
        <taxon>Novilysobacter</taxon>
    </lineage>
</organism>
<keyword evidence="4 11" id="KW-0274">FAD</keyword>
<evidence type="ECO:0000256" key="11">
    <source>
        <dbReference type="PIRSR" id="PIRSR000350-3"/>
    </source>
</evidence>
<comment type="catalytic activity">
    <reaction evidence="9 13">
        <text>N(6)-[(R)-dihydrolipoyl]-L-lysyl-[protein] + NAD(+) = N(6)-[(R)-lipoyl]-L-lysyl-[protein] + NADH + H(+)</text>
        <dbReference type="Rhea" id="RHEA:15045"/>
        <dbReference type="Rhea" id="RHEA-COMP:10474"/>
        <dbReference type="Rhea" id="RHEA-COMP:10475"/>
        <dbReference type="ChEBI" id="CHEBI:15378"/>
        <dbReference type="ChEBI" id="CHEBI:57540"/>
        <dbReference type="ChEBI" id="CHEBI:57945"/>
        <dbReference type="ChEBI" id="CHEBI:83099"/>
        <dbReference type="ChEBI" id="CHEBI:83100"/>
        <dbReference type="EC" id="1.8.1.4"/>
    </reaction>
</comment>
<dbReference type="AlphaFoldDB" id="A0A0A0EQL2"/>
<feature type="domain" description="Pyridine nucleotide-disulphide oxidoreductase dimerisation" evidence="14">
    <location>
        <begin position="347"/>
        <end position="454"/>
    </location>
</feature>
<dbReference type="InterPro" id="IPR006258">
    <property type="entry name" value="Lipoamide_DH"/>
</dbReference>
<dbReference type="GO" id="GO:0050660">
    <property type="term" value="F:flavin adenine dinucleotide binding"/>
    <property type="evidence" value="ECO:0007669"/>
    <property type="project" value="InterPro"/>
</dbReference>
<dbReference type="GO" id="GO:0004148">
    <property type="term" value="F:dihydrolipoyl dehydrogenase (NADH) activity"/>
    <property type="evidence" value="ECO:0007669"/>
    <property type="project" value="UniProtKB-EC"/>
</dbReference>
<accession>A0A0A0EQL2</accession>
<dbReference type="PROSITE" id="PS00076">
    <property type="entry name" value="PYRIDINE_REDOX_1"/>
    <property type="match status" value="1"/>
</dbReference>
<comment type="cofactor">
    <cofactor evidence="11 13">
        <name>FAD</name>
        <dbReference type="ChEBI" id="CHEBI:57692"/>
    </cofactor>
    <text evidence="11 13">Binds 1 FAD per subunit.</text>
</comment>
<dbReference type="PIRSF" id="PIRSF000350">
    <property type="entry name" value="Mercury_reductase_MerA"/>
    <property type="match status" value="1"/>
</dbReference>
<evidence type="ECO:0000256" key="6">
    <source>
        <dbReference type="ARBA" id="ARBA00023002"/>
    </source>
</evidence>
<dbReference type="SUPFAM" id="SSF51905">
    <property type="entry name" value="FAD/NAD(P)-binding domain"/>
    <property type="match status" value="1"/>
</dbReference>
<evidence type="ECO:0000256" key="10">
    <source>
        <dbReference type="PIRSR" id="PIRSR000350-2"/>
    </source>
</evidence>
<feature type="disulfide bond" description="Redox-active" evidence="12">
    <location>
        <begin position="46"/>
        <end position="51"/>
    </location>
</feature>
<dbReference type="PANTHER" id="PTHR43014">
    <property type="entry name" value="MERCURIC REDUCTASE"/>
    <property type="match status" value="1"/>
</dbReference>
<dbReference type="eggNOG" id="COG1249">
    <property type="taxonomic scope" value="Bacteria"/>
</dbReference>
<feature type="active site" description="Proton acceptor" evidence="10">
    <location>
        <position position="445"/>
    </location>
</feature>
<dbReference type="PANTHER" id="PTHR43014:SF4">
    <property type="entry name" value="PYRIDINE NUCLEOTIDE-DISULFIDE OXIDOREDUCTASE RCLA-RELATED"/>
    <property type="match status" value="1"/>
</dbReference>
<dbReference type="Gene3D" id="3.30.390.30">
    <property type="match status" value="1"/>
</dbReference>
<evidence type="ECO:0000256" key="2">
    <source>
        <dbReference type="ARBA" id="ARBA00012608"/>
    </source>
</evidence>
<evidence type="ECO:0000256" key="8">
    <source>
        <dbReference type="ARBA" id="ARBA00023284"/>
    </source>
</evidence>
<dbReference type="EMBL" id="AVPT01000049">
    <property type="protein sequence ID" value="KGM53256.1"/>
    <property type="molecule type" value="Genomic_DNA"/>
</dbReference>
<dbReference type="InterPro" id="IPR023753">
    <property type="entry name" value="FAD/NAD-binding_dom"/>
</dbReference>
<evidence type="ECO:0000313" key="16">
    <source>
        <dbReference type="EMBL" id="KGM53256.1"/>
    </source>
</evidence>
<dbReference type="SUPFAM" id="SSF55424">
    <property type="entry name" value="FAD/NAD-linked reductases, dimerisation (C-terminal) domain"/>
    <property type="match status" value="1"/>
</dbReference>
<dbReference type="InterPro" id="IPR016156">
    <property type="entry name" value="FAD/NAD-linked_Rdtase_dimer_sf"/>
</dbReference>
<keyword evidence="8 13" id="KW-0676">Redox-active center</keyword>
<evidence type="ECO:0000259" key="14">
    <source>
        <dbReference type="Pfam" id="PF02852"/>
    </source>
</evidence>
<evidence type="ECO:0000256" key="3">
    <source>
        <dbReference type="ARBA" id="ARBA00022630"/>
    </source>
</evidence>
<keyword evidence="3 13" id="KW-0285">Flavoprotein</keyword>
<dbReference type="Pfam" id="PF02852">
    <property type="entry name" value="Pyr_redox_dim"/>
    <property type="match status" value="1"/>
</dbReference>
<comment type="caution">
    <text evidence="16">The sequence shown here is derived from an EMBL/GenBank/DDBJ whole genome shotgun (WGS) entry which is preliminary data.</text>
</comment>
<evidence type="ECO:0000256" key="5">
    <source>
        <dbReference type="ARBA" id="ARBA00022857"/>
    </source>
</evidence>
<evidence type="ECO:0000256" key="1">
    <source>
        <dbReference type="ARBA" id="ARBA00007532"/>
    </source>
</evidence>
<dbReference type="NCBIfam" id="TIGR01350">
    <property type="entry name" value="lipoamide_DH"/>
    <property type="match status" value="1"/>
</dbReference>
<dbReference type="RefSeq" id="WP_036213708.1">
    <property type="nucleotide sequence ID" value="NZ_AVPT01000049.1"/>
</dbReference>
<keyword evidence="5" id="KW-0521">NADP</keyword>
<evidence type="ECO:0000256" key="12">
    <source>
        <dbReference type="PIRSR" id="PIRSR000350-4"/>
    </source>
</evidence>
<dbReference type="InterPro" id="IPR036188">
    <property type="entry name" value="FAD/NAD-bd_sf"/>
</dbReference>
<evidence type="ECO:0000313" key="17">
    <source>
        <dbReference type="Proteomes" id="UP000029989"/>
    </source>
</evidence>
<feature type="binding site" evidence="11">
    <location>
        <position position="311"/>
    </location>
    <ligand>
        <name>FAD</name>
        <dbReference type="ChEBI" id="CHEBI:57692"/>
    </ligand>
</feature>
<dbReference type="Gene3D" id="3.50.50.60">
    <property type="entry name" value="FAD/NAD(P)-binding domain"/>
    <property type="match status" value="2"/>
</dbReference>
<feature type="domain" description="FAD/NAD(P)-binding" evidence="15">
    <location>
        <begin position="9"/>
        <end position="326"/>
    </location>
</feature>
<dbReference type="GO" id="GO:0003955">
    <property type="term" value="F:NAD(P)H dehydrogenase (quinone) activity"/>
    <property type="evidence" value="ECO:0007669"/>
    <property type="project" value="TreeGrafter"/>
</dbReference>
<reference evidence="16 17" key="1">
    <citation type="journal article" date="2015" name="Stand. Genomic Sci.">
        <title>Genomic information of the arsenic-resistant bacterium Lysobacter arseniciresistens type strain ZS79(T) and comparison of Lysobacter draft genomes.</title>
        <authorList>
            <person name="Liu L."/>
            <person name="Zhang S."/>
            <person name="Luo M."/>
            <person name="Wang G."/>
        </authorList>
    </citation>
    <scope>NUCLEOTIDE SEQUENCE [LARGE SCALE GENOMIC DNA]</scope>
    <source>
        <strain evidence="16 17">ZS79</strain>
    </source>
</reference>
<keyword evidence="11 13" id="KW-0520">NAD</keyword>
<dbReference type="InterPro" id="IPR004099">
    <property type="entry name" value="Pyr_nucl-diS_OxRdtase_dimer"/>
</dbReference>
<dbReference type="EC" id="1.8.1.4" evidence="2 13"/>
<evidence type="ECO:0000256" key="7">
    <source>
        <dbReference type="ARBA" id="ARBA00023157"/>
    </source>
</evidence>
<comment type="similarity">
    <text evidence="1 13">Belongs to the class-I pyridine nucleotide-disulfide oxidoreductase family.</text>
</comment>
<sequence>MTKAATEQYDLIVIGGGMAGLPLSQKAALKGRKTALVEKELLGGTCLNRGCIPTKTMIHSAKIMHHVRRAAEFGIVVGEPKADLQAIVRRKDEVVKPIRDGAYRGAGKIEKLHLIEGDARFEGPGRLAVGDRWLESATIVINTGTEATIPPIDGLDGVDYLTNRSALELTELPESLIIVGGGYVGVEFAQMYARFGSQVTLLQRAERLVPNEEPDISAVLRYVFQREGIEVVTGAEVTGVKQAGDTVVVSARIGAGGQTFQSTRLLLATGRTPNTAGLNLAAVGVDTDRAGFIKVDDRFQTSAAGILAMGDVKGPPMFTHSARDDAEILYRVLIKADSTASVDHRLVPHAVFTDPAIGSVGLTEAEARKQGYALKIGVQPFKSVAKARAIGETDGFIKIIADDATDKILGAHIIGPEGDNLIHELIVAMRVGATFQDVANAIHIHPTLAEGVNVAAGGVHREEGAG</sequence>
<dbReference type="STRING" id="913325.N799_11695"/>
<feature type="binding site" evidence="11">
    <location>
        <position position="270"/>
    </location>
    <ligand>
        <name>NAD(+)</name>
        <dbReference type="ChEBI" id="CHEBI:57540"/>
    </ligand>
</feature>
<dbReference type="Pfam" id="PF07992">
    <property type="entry name" value="Pyr_redox_2"/>
    <property type="match status" value="1"/>
</dbReference>
<dbReference type="OrthoDB" id="9800167at2"/>
<dbReference type="Proteomes" id="UP000029989">
    <property type="component" value="Unassembled WGS sequence"/>
</dbReference>
<evidence type="ECO:0000256" key="4">
    <source>
        <dbReference type="ARBA" id="ARBA00022827"/>
    </source>
</evidence>
<name>A0A0A0EQL2_9GAMM</name>
<dbReference type="PRINTS" id="PR00368">
    <property type="entry name" value="FADPNR"/>
</dbReference>
<dbReference type="InterPro" id="IPR012999">
    <property type="entry name" value="Pyr_OxRdtase_I_AS"/>
</dbReference>
<dbReference type="InterPro" id="IPR001100">
    <property type="entry name" value="Pyr_nuc-diS_OxRdtase"/>
</dbReference>
<keyword evidence="7" id="KW-1015">Disulfide bond</keyword>
<evidence type="ECO:0000259" key="15">
    <source>
        <dbReference type="Pfam" id="PF07992"/>
    </source>
</evidence>
<feature type="binding site" evidence="11">
    <location>
        <begin position="180"/>
        <end position="187"/>
    </location>
    <ligand>
        <name>NAD(+)</name>
        <dbReference type="ChEBI" id="CHEBI:57540"/>
    </ligand>
</feature>
<dbReference type="PRINTS" id="PR00411">
    <property type="entry name" value="PNDRDTASEI"/>
</dbReference>
<keyword evidence="11" id="KW-0547">Nucleotide-binding</keyword>